<dbReference type="Gene3D" id="3.30.70.920">
    <property type="match status" value="1"/>
</dbReference>
<reference evidence="5" key="1">
    <citation type="submission" date="2019-08" db="EMBL/GenBank/DDBJ databases">
        <authorList>
            <person name="Kucharzyk K."/>
            <person name="Murdoch R.W."/>
            <person name="Higgins S."/>
            <person name="Loffler F."/>
        </authorList>
    </citation>
    <scope>NUCLEOTIDE SEQUENCE</scope>
</reference>
<dbReference type="PANTHER" id="PTHR30154">
    <property type="entry name" value="LEUCINE-RESPONSIVE REGULATORY PROTEIN"/>
    <property type="match status" value="1"/>
</dbReference>
<evidence type="ECO:0000256" key="2">
    <source>
        <dbReference type="ARBA" id="ARBA00023125"/>
    </source>
</evidence>
<dbReference type="InterPro" id="IPR011991">
    <property type="entry name" value="ArsR-like_HTH"/>
</dbReference>
<organism evidence="5">
    <name type="scientific">bioreactor metagenome</name>
    <dbReference type="NCBI Taxonomy" id="1076179"/>
    <lineage>
        <taxon>unclassified sequences</taxon>
        <taxon>metagenomes</taxon>
        <taxon>ecological metagenomes</taxon>
    </lineage>
</organism>
<name>A0A645CZ08_9ZZZZ</name>
<evidence type="ECO:0000256" key="3">
    <source>
        <dbReference type="ARBA" id="ARBA00023163"/>
    </source>
</evidence>
<dbReference type="InterPro" id="IPR036388">
    <property type="entry name" value="WH-like_DNA-bd_sf"/>
</dbReference>
<dbReference type="InterPro" id="IPR019888">
    <property type="entry name" value="Tscrpt_reg_AsnC-like"/>
</dbReference>
<dbReference type="GO" id="GO:0043200">
    <property type="term" value="P:response to amino acid"/>
    <property type="evidence" value="ECO:0007669"/>
    <property type="project" value="TreeGrafter"/>
</dbReference>
<dbReference type="InterPro" id="IPR000485">
    <property type="entry name" value="AsnC-type_HTH_dom"/>
</dbReference>
<dbReference type="PROSITE" id="PS50956">
    <property type="entry name" value="HTH_ASNC_2"/>
    <property type="match status" value="1"/>
</dbReference>
<evidence type="ECO:0000313" key="5">
    <source>
        <dbReference type="EMBL" id="MPM82157.1"/>
    </source>
</evidence>
<keyword evidence="1" id="KW-0805">Transcription regulation</keyword>
<dbReference type="InterPro" id="IPR036390">
    <property type="entry name" value="WH_DNA-bd_sf"/>
</dbReference>
<dbReference type="PANTHER" id="PTHR30154:SF53">
    <property type="entry name" value="HTH-TYPE TRANSCRIPTIONAL REGULATOR LRPC"/>
    <property type="match status" value="1"/>
</dbReference>
<dbReference type="Gene3D" id="1.10.10.10">
    <property type="entry name" value="Winged helix-like DNA-binding domain superfamily/Winged helix DNA-binding domain"/>
    <property type="match status" value="1"/>
</dbReference>
<protein>
    <recommendedName>
        <fullName evidence="4">HTH asnC-type domain-containing protein</fullName>
    </recommendedName>
</protein>
<dbReference type="SMART" id="SM00344">
    <property type="entry name" value="HTH_ASNC"/>
    <property type="match status" value="1"/>
</dbReference>
<accession>A0A645CZ08</accession>
<sequence length="157" mass="17452">MEDKAICLDATDWKILEALQKNARSTFTEIGQSVGLTAPAVRERIRRMESDELITGYRPVINYAVLGRPIRALIALKFKSGSRAADGTTLAHSELFNGLAGVVRWWFVTGDTECVLEAAAPSMKQLDATLETLNRWGFLTVTYMILDDSGEVNCRRL</sequence>
<evidence type="ECO:0000259" key="4">
    <source>
        <dbReference type="PROSITE" id="PS50956"/>
    </source>
</evidence>
<dbReference type="GO" id="GO:0043565">
    <property type="term" value="F:sequence-specific DNA binding"/>
    <property type="evidence" value="ECO:0007669"/>
    <property type="project" value="InterPro"/>
</dbReference>
<dbReference type="Pfam" id="PF13404">
    <property type="entry name" value="HTH_AsnC-type"/>
    <property type="match status" value="1"/>
</dbReference>
<gene>
    <name evidence="5" type="ORF">SDC9_129218</name>
</gene>
<dbReference type="SUPFAM" id="SSF46785">
    <property type="entry name" value="Winged helix' DNA-binding domain"/>
    <property type="match status" value="1"/>
</dbReference>
<dbReference type="EMBL" id="VSSQ01031319">
    <property type="protein sequence ID" value="MPM82157.1"/>
    <property type="molecule type" value="Genomic_DNA"/>
</dbReference>
<keyword evidence="3" id="KW-0804">Transcription</keyword>
<dbReference type="AlphaFoldDB" id="A0A645CZ08"/>
<dbReference type="PRINTS" id="PR00033">
    <property type="entry name" value="HTHASNC"/>
</dbReference>
<evidence type="ECO:0000256" key="1">
    <source>
        <dbReference type="ARBA" id="ARBA00023015"/>
    </source>
</evidence>
<comment type="caution">
    <text evidence="5">The sequence shown here is derived from an EMBL/GenBank/DDBJ whole genome shotgun (WGS) entry which is preliminary data.</text>
</comment>
<dbReference type="GO" id="GO:0005829">
    <property type="term" value="C:cytosol"/>
    <property type="evidence" value="ECO:0007669"/>
    <property type="project" value="TreeGrafter"/>
</dbReference>
<keyword evidence="2" id="KW-0238">DNA-binding</keyword>
<proteinExistence type="predicted"/>
<dbReference type="CDD" id="cd00090">
    <property type="entry name" value="HTH_ARSR"/>
    <property type="match status" value="1"/>
</dbReference>
<feature type="domain" description="HTH asnC-type" evidence="4">
    <location>
        <begin position="8"/>
        <end position="69"/>
    </location>
</feature>